<feature type="region of interest" description="Disordered" evidence="1">
    <location>
        <begin position="1"/>
        <end position="32"/>
    </location>
</feature>
<evidence type="ECO:0000259" key="2">
    <source>
        <dbReference type="PROSITE" id="PS51746"/>
    </source>
</evidence>
<dbReference type="SUPFAM" id="SSF81606">
    <property type="entry name" value="PP2C-like"/>
    <property type="match status" value="1"/>
</dbReference>
<dbReference type="InterPro" id="IPR015655">
    <property type="entry name" value="PP2C"/>
</dbReference>
<organism evidence="3 4">
    <name type="scientific">Cafeteria roenbergensis</name>
    <name type="common">Marine flagellate</name>
    <dbReference type="NCBI Taxonomy" id="33653"/>
    <lineage>
        <taxon>Eukaryota</taxon>
        <taxon>Sar</taxon>
        <taxon>Stramenopiles</taxon>
        <taxon>Bigyra</taxon>
        <taxon>Opalozoa</taxon>
        <taxon>Bicosoecida</taxon>
        <taxon>Cafeteriaceae</taxon>
        <taxon>Cafeteria</taxon>
    </lineage>
</organism>
<dbReference type="Gene3D" id="3.60.40.10">
    <property type="entry name" value="PPM-type phosphatase domain"/>
    <property type="match status" value="2"/>
</dbReference>
<evidence type="ECO:0000313" key="4">
    <source>
        <dbReference type="Proteomes" id="UP000325113"/>
    </source>
</evidence>
<dbReference type="EMBL" id="VLTM01000035">
    <property type="protein sequence ID" value="KAA0161517.1"/>
    <property type="molecule type" value="Genomic_DNA"/>
</dbReference>
<dbReference type="InterPro" id="IPR001932">
    <property type="entry name" value="PPM-type_phosphatase-like_dom"/>
</dbReference>
<dbReference type="PROSITE" id="PS51746">
    <property type="entry name" value="PPM_2"/>
    <property type="match status" value="1"/>
</dbReference>
<name>A0A5A8DAC8_CAFRO</name>
<sequence length="307" mass="31716">MASASEAPSAAAAASTAPSSTEPSTGPAIRTSHRLGKIGRLELSTCTKIGRRKTQEDRLVVCPKMLGREDVSLFCVFDGTVGDHAAAFCHDKFPGILVKRPSFAAAVEAMDGGDVAATKTKLAAALQEAFAQTDAELIESCKADKVLDYVSSTGVVAVLMGKVLSIAHPDKPAELRRIEAAGGSLTYLHGGKPFIRGGDFTARQARGDRPMQLNYSRAFGGKDLKPYGLSCQPSISHVDVTASEKMVILASDGLWDVISADSAVGAAQAAASSGAASDPAEHLVDSALAAHDAAGSVDNVTVVVAFF</sequence>
<comment type="caution">
    <text evidence="3">The sequence shown here is derived from an EMBL/GenBank/DDBJ whole genome shotgun (WGS) entry which is preliminary data.</text>
</comment>
<dbReference type="CDD" id="cd00143">
    <property type="entry name" value="PP2Cc"/>
    <property type="match status" value="1"/>
</dbReference>
<dbReference type="GO" id="GO:0004722">
    <property type="term" value="F:protein serine/threonine phosphatase activity"/>
    <property type="evidence" value="ECO:0007669"/>
    <property type="project" value="InterPro"/>
</dbReference>
<evidence type="ECO:0000313" key="3">
    <source>
        <dbReference type="EMBL" id="KAA0161517.1"/>
    </source>
</evidence>
<dbReference type="Proteomes" id="UP000325113">
    <property type="component" value="Unassembled WGS sequence"/>
</dbReference>
<protein>
    <recommendedName>
        <fullName evidence="2">PPM-type phosphatase domain-containing protein</fullName>
    </recommendedName>
</protein>
<proteinExistence type="predicted"/>
<feature type="compositionally biased region" description="Low complexity" evidence="1">
    <location>
        <begin position="1"/>
        <end position="25"/>
    </location>
</feature>
<gene>
    <name evidence="3" type="ORF">FNF31_03800</name>
</gene>
<reference evidence="3 4" key="1">
    <citation type="submission" date="2019-07" db="EMBL/GenBank/DDBJ databases">
        <title>Genomes of Cafeteria roenbergensis.</title>
        <authorList>
            <person name="Fischer M.G."/>
            <person name="Hackl T."/>
            <person name="Roman M."/>
        </authorList>
    </citation>
    <scope>NUCLEOTIDE SEQUENCE [LARGE SCALE GENOMIC DNA]</scope>
    <source>
        <strain evidence="3 4">Cflag</strain>
    </source>
</reference>
<dbReference type="SMART" id="SM00332">
    <property type="entry name" value="PP2Cc"/>
    <property type="match status" value="1"/>
</dbReference>
<feature type="domain" description="PPM-type phosphatase" evidence="2">
    <location>
        <begin position="42"/>
        <end position="307"/>
    </location>
</feature>
<dbReference type="PANTHER" id="PTHR47992">
    <property type="entry name" value="PROTEIN PHOSPHATASE"/>
    <property type="match status" value="1"/>
</dbReference>
<evidence type="ECO:0000256" key="1">
    <source>
        <dbReference type="SAM" id="MobiDB-lite"/>
    </source>
</evidence>
<accession>A0A5A8DAC8</accession>
<dbReference type="InterPro" id="IPR036457">
    <property type="entry name" value="PPM-type-like_dom_sf"/>
</dbReference>
<dbReference type="AlphaFoldDB" id="A0A5A8DAC8"/>
<dbReference type="Pfam" id="PF00481">
    <property type="entry name" value="PP2C"/>
    <property type="match status" value="1"/>
</dbReference>